<name>A0A919AX03_9PROT</name>
<feature type="site" description="Important for catalytic activity" evidence="7">
    <location>
        <position position="206"/>
    </location>
</feature>
<dbReference type="CDD" id="cd08010">
    <property type="entry name" value="MltG_like"/>
    <property type="match status" value="1"/>
</dbReference>
<dbReference type="Gene3D" id="3.30.160.60">
    <property type="entry name" value="Classic Zinc Finger"/>
    <property type="match status" value="1"/>
</dbReference>
<keyword evidence="6 7" id="KW-0961">Cell wall biogenesis/degradation</keyword>
<dbReference type="EC" id="4.2.2.29" evidence="7"/>
<accession>A0A919AX03</accession>
<dbReference type="Proteomes" id="UP000630923">
    <property type="component" value="Unassembled WGS sequence"/>
</dbReference>
<keyword evidence="3 7" id="KW-1133">Transmembrane helix</keyword>
<dbReference type="GO" id="GO:0005886">
    <property type="term" value="C:plasma membrane"/>
    <property type="evidence" value="ECO:0007669"/>
    <property type="project" value="UniProtKB-UniRule"/>
</dbReference>
<dbReference type="InterPro" id="IPR003770">
    <property type="entry name" value="MLTG-like"/>
</dbReference>
<evidence type="ECO:0000313" key="8">
    <source>
        <dbReference type="EMBL" id="GHF27608.1"/>
    </source>
</evidence>
<evidence type="ECO:0000256" key="6">
    <source>
        <dbReference type="ARBA" id="ARBA00023316"/>
    </source>
</evidence>
<comment type="caution">
    <text evidence="8">The sequence shown here is derived from an EMBL/GenBank/DDBJ whole genome shotgun (WGS) entry which is preliminary data.</text>
</comment>
<keyword evidence="1 7" id="KW-1003">Cell membrane</keyword>
<keyword evidence="4 7" id="KW-0472">Membrane</keyword>
<evidence type="ECO:0000256" key="4">
    <source>
        <dbReference type="ARBA" id="ARBA00023136"/>
    </source>
</evidence>
<sequence length="327" mass="36407">MIRRRFYFSVLLVVALLSLASGLGWGVWTAISQQKLISGNESRTVYLAKGDGLLRLAYQLWDQRATRALWHTVITSEALGLSGRLQAGEYRITPDQTLESFLNSIVKGERIQRRLVVPEGLSSKQVAILVENSFGIEVSRPITISEGSVLPDTYFYERGETADAIISRMQTALASELERLWDQRANDLPIKSKAEAIILASIVEKETAVARERPLVAAVFINRLRQGMRLQSDPTIIYGITQGLPLGRGITRSELRTETPYNTYRINGLPPGPIANAGLDSIKAVLNPPDVPYYYFVADGSGGHAFAKTLKEHNRNVAKWRQIEKNL</sequence>
<reference evidence="8" key="1">
    <citation type="journal article" date="2014" name="Int. J. Syst. Evol. Microbiol.">
        <title>Complete genome sequence of Corynebacterium casei LMG S-19264T (=DSM 44701T), isolated from a smear-ripened cheese.</title>
        <authorList>
            <consortium name="US DOE Joint Genome Institute (JGI-PGF)"/>
            <person name="Walter F."/>
            <person name="Albersmeier A."/>
            <person name="Kalinowski J."/>
            <person name="Ruckert C."/>
        </authorList>
    </citation>
    <scope>NUCLEOTIDE SEQUENCE</scope>
    <source>
        <strain evidence="8">KCTC 42590</strain>
    </source>
</reference>
<dbReference type="GO" id="GO:0071555">
    <property type="term" value="P:cell wall organization"/>
    <property type="evidence" value="ECO:0007669"/>
    <property type="project" value="UniProtKB-KW"/>
</dbReference>
<comment type="similarity">
    <text evidence="7">Belongs to the transglycosylase MltG family.</text>
</comment>
<dbReference type="HAMAP" id="MF_02065">
    <property type="entry name" value="MltG"/>
    <property type="match status" value="1"/>
</dbReference>
<dbReference type="AlphaFoldDB" id="A0A919AX03"/>
<keyword evidence="5 7" id="KW-0456">Lyase</keyword>
<evidence type="ECO:0000256" key="1">
    <source>
        <dbReference type="ARBA" id="ARBA00022475"/>
    </source>
</evidence>
<keyword evidence="7" id="KW-0997">Cell inner membrane</keyword>
<dbReference type="PANTHER" id="PTHR30518:SF2">
    <property type="entry name" value="ENDOLYTIC MUREIN TRANSGLYCOSYLASE"/>
    <property type="match status" value="1"/>
</dbReference>
<dbReference type="GO" id="GO:0008932">
    <property type="term" value="F:lytic endotransglycosylase activity"/>
    <property type="evidence" value="ECO:0007669"/>
    <property type="project" value="UniProtKB-UniRule"/>
</dbReference>
<evidence type="ECO:0000256" key="2">
    <source>
        <dbReference type="ARBA" id="ARBA00022692"/>
    </source>
</evidence>
<dbReference type="EMBL" id="BNCI01000002">
    <property type="protein sequence ID" value="GHF27608.1"/>
    <property type="molecule type" value="Genomic_DNA"/>
</dbReference>
<comment type="function">
    <text evidence="7">Functions as a peptidoglycan terminase that cleaves nascent peptidoglycan strands endolytically to terminate their elongation.</text>
</comment>
<evidence type="ECO:0000256" key="7">
    <source>
        <dbReference type="HAMAP-Rule" id="MF_02065"/>
    </source>
</evidence>
<reference evidence="8" key="2">
    <citation type="submission" date="2020-09" db="EMBL/GenBank/DDBJ databases">
        <authorList>
            <person name="Sun Q."/>
            <person name="Kim S."/>
        </authorList>
    </citation>
    <scope>NUCLEOTIDE SEQUENCE</scope>
    <source>
        <strain evidence="8">KCTC 42590</strain>
    </source>
</reference>
<keyword evidence="9" id="KW-1185">Reference proteome</keyword>
<organism evidence="8 9">
    <name type="scientific">Kordiimonas sediminis</name>
    <dbReference type="NCBI Taxonomy" id="1735581"/>
    <lineage>
        <taxon>Bacteria</taxon>
        <taxon>Pseudomonadati</taxon>
        <taxon>Pseudomonadota</taxon>
        <taxon>Alphaproteobacteria</taxon>
        <taxon>Kordiimonadales</taxon>
        <taxon>Kordiimonadaceae</taxon>
        <taxon>Kordiimonas</taxon>
    </lineage>
</organism>
<evidence type="ECO:0000256" key="3">
    <source>
        <dbReference type="ARBA" id="ARBA00022989"/>
    </source>
</evidence>
<dbReference type="PANTHER" id="PTHR30518">
    <property type="entry name" value="ENDOLYTIC MUREIN TRANSGLYCOSYLASE"/>
    <property type="match status" value="1"/>
</dbReference>
<proteinExistence type="inferred from homology"/>
<comment type="catalytic activity">
    <reaction evidence="7">
        <text>a peptidoglycan chain = a peptidoglycan chain with N-acetyl-1,6-anhydromuramyl-[peptide] at the reducing end + a peptidoglycan chain with N-acetylglucosamine at the non-reducing end.</text>
        <dbReference type="EC" id="4.2.2.29"/>
    </reaction>
</comment>
<dbReference type="Pfam" id="PF02618">
    <property type="entry name" value="YceG"/>
    <property type="match status" value="1"/>
</dbReference>
<keyword evidence="2 7" id="KW-0812">Transmembrane</keyword>
<protein>
    <recommendedName>
        <fullName evidence="7">Endolytic murein transglycosylase</fullName>
        <ecNumber evidence="7">4.2.2.29</ecNumber>
    </recommendedName>
    <alternativeName>
        <fullName evidence="7">Peptidoglycan lytic transglycosylase</fullName>
    </alternativeName>
    <alternativeName>
        <fullName evidence="7">Peptidoglycan polymerization terminase</fullName>
    </alternativeName>
</protein>
<gene>
    <name evidence="7" type="primary">mltG</name>
    <name evidence="8" type="ORF">GCM10017044_23360</name>
</gene>
<dbReference type="NCBIfam" id="TIGR00247">
    <property type="entry name" value="endolytic transglycosylase MltG"/>
    <property type="match status" value="1"/>
</dbReference>
<evidence type="ECO:0000256" key="5">
    <source>
        <dbReference type="ARBA" id="ARBA00023239"/>
    </source>
</evidence>
<evidence type="ECO:0000313" key="9">
    <source>
        <dbReference type="Proteomes" id="UP000630923"/>
    </source>
</evidence>
<dbReference type="FunFam" id="3.30.160.60:FF:000242">
    <property type="entry name" value="Endolytic murein transglycosylase"/>
    <property type="match status" value="1"/>
</dbReference>
<dbReference type="GO" id="GO:0009252">
    <property type="term" value="P:peptidoglycan biosynthetic process"/>
    <property type="evidence" value="ECO:0007669"/>
    <property type="project" value="UniProtKB-UniRule"/>
</dbReference>